<accession>A0ABD2HJD8</accession>
<reference evidence="1 2" key="1">
    <citation type="journal article" date="2022" name="G3 (Bethesda)">
        <title>Evaluating Illumina-, Nanopore-, and PacBio-based genome assembly strategies with the bald notothen, Trematomus borchgrevinki.</title>
        <authorList>
            <person name="Rayamajhi N."/>
            <person name="Cheng C.C."/>
            <person name="Catchen J.M."/>
        </authorList>
    </citation>
    <scope>NUCLEOTIDE SEQUENCE [LARGE SCALE GENOMIC DNA]</scope>
    <source>
        <strain evidence="1">AGRC-2024</strain>
    </source>
</reference>
<protein>
    <submittedName>
        <fullName evidence="1">Uncharacterized protein</fullName>
    </submittedName>
</protein>
<name>A0ABD2HJD8_PAGBO</name>
<organism evidence="1 2">
    <name type="scientific">Pagothenia borchgrevinki</name>
    <name type="common">Bald rockcod</name>
    <name type="synonym">Trematomus borchgrevinki</name>
    <dbReference type="NCBI Taxonomy" id="8213"/>
    <lineage>
        <taxon>Eukaryota</taxon>
        <taxon>Metazoa</taxon>
        <taxon>Chordata</taxon>
        <taxon>Craniata</taxon>
        <taxon>Vertebrata</taxon>
        <taxon>Euteleostomi</taxon>
        <taxon>Actinopterygii</taxon>
        <taxon>Neopterygii</taxon>
        <taxon>Teleostei</taxon>
        <taxon>Neoteleostei</taxon>
        <taxon>Acanthomorphata</taxon>
        <taxon>Eupercaria</taxon>
        <taxon>Perciformes</taxon>
        <taxon>Notothenioidei</taxon>
        <taxon>Nototheniidae</taxon>
        <taxon>Pagothenia</taxon>
    </lineage>
</organism>
<dbReference type="EMBL" id="JBIYXZ010002069">
    <property type="protein sequence ID" value="KAL3066070.1"/>
    <property type="molecule type" value="Genomic_DNA"/>
</dbReference>
<evidence type="ECO:0000313" key="2">
    <source>
        <dbReference type="Proteomes" id="UP001619887"/>
    </source>
</evidence>
<dbReference type="AlphaFoldDB" id="A0ABD2HJD8"/>
<evidence type="ECO:0000313" key="1">
    <source>
        <dbReference type="EMBL" id="KAL3066070.1"/>
    </source>
</evidence>
<proteinExistence type="predicted"/>
<dbReference type="Proteomes" id="UP001619887">
    <property type="component" value="Unassembled WGS sequence"/>
</dbReference>
<gene>
    <name evidence="1" type="ORF">OYC64_016086</name>
</gene>
<comment type="caution">
    <text evidence="1">The sequence shown here is derived from an EMBL/GenBank/DDBJ whole genome shotgun (WGS) entry which is preliminary data.</text>
</comment>
<reference evidence="1 2" key="2">
    <citation type="journal article" date="2024" name="G3 (Bethesda)">
        <title>The genome of the cryopelagic Antarctic bald notothen, Trematomus borchgrevinki.</title>
        <authorList>
            <person name="Rayamajhi N."/>
            <person name="Rivera-Colon A.G."/>
            <person name="Minhas B.F."/>
            <person name="Cheng C.C."/>
            <person name="Catchen J.M."/>
        </authorList>
    </citation>
    <scope>NUCLEOTIDE SEQUENCE [LARGE SCALE GENOMIC DNA]</scope>
    <source>
        <strain evidence="1">AGRC-2024</strain>
    </source>
</reference>
<sequence>MSTTNFILRCKRTINDCTRLLQTDDAGHAVLQSTVTRLETMERSLEWSRGRLINVPTANILLQDLREYILEDRRSWPTTPAQQGHSGYHAPLILLGGRGPPQFSISREQLSFLRSCGFTATKMAQILKVSLPTVRRRLRQFHMLRSGTYSTISDAALDNLIKEIVAGINQICP</sequence>
<keyword evidence="2" id="KW-1185">Reference proteome</keyword>